<dbReference type="KEGG" id="ebi:EbC_28770"/>
<dbReference type="AlphaFoldDB" id="D8MUA1"/>
<evidence type="ECO:0000313" key="2">
    <source>
        <dbReference type="Proteomes" id="UP000008793"/>
    </source>
</evidence>
<organism evidence="2">
    <name type="scientific">Erwinia billingiae (strain Eb661)</name>
    <dbReference type="NCBI Taxonomy" id="634500"/>
    <lineage>
        <taxon>Bacteria</taxon>
        <taxon>Pseudomonadati</taxon>
        <taxon>Pseudomonadota</taxon>
        <taxon>Gammaproteobacteria</taxon>
        <taxon>Enterobacterales</taxon>
        <taxon>Erwiniaceae</taxon>
        <taxon>Erwinia</taxon>
    </lineage>
</organism>
<sequence>MAGGAQFSARIIVISLVGLSVKVVVQAGTDFTSDRLIKEDYSGSSKNYLE</sequence>
<dbReference type="Proteomes" id="UP000008793">
    <property type="component" value="Chromosome"/>
</dbReference>
<keyword evidence="2" id="KW-1185">Reference proteome</keyword>
<gene>
    <name evidence="1" type="ordered locus">EbC_28770</name>
</gene>
<reference evidence="1 2" key="1">
    <citation type="journal article" date="2010" name="BMC Genomics">
        <title>Genome comparison of the epiphytic bacteria Erwinia billingiae and E. tasmaniensis with the pear pathogen E. pyrifoliae.</title>
        <authorList>
            <person name="Kube M."/>
            <person name="Migdoll A.M."/>
            <person name="Gehring I."/>
            <person name="Heitmann K."/>
            <person name="Mayer Y."/>
            <person name="Kuhl H."/>
            <person name="Knaust F."/>
            <person name="Geider K."/>
            <person name="Reinhardt R."/>
        </authorList>
    </citation>
    <scope>NUCLEOTIDE SEQUENCE [LARGE SCALE GENOMIC DNA]</scope>
    <source>
        <strain evidence="1 2">Eb661</strain>
    </source>
</reference>
<accession>D8MUA1</accession>
<dbReference type="HOGENOM" id="CLU_3117673_0_0_6"/>
<dbReference type="EMBL" id="FP236843">
    <property type="protein sequence ID" value="CAX60408.1"/>
    <property type="molecule type" value="Genomic_DNA"/>
</dbReference>
<evidence type="ECO:0000313" key="1">
    <source>
        <dbReference type="EMBL" id="CAX60408.1"/>
    </source>
</evidence>
<protein>
    <submittedName>
        <fullName evidence="1">Uncharacterized protein</fullName>
    </submittedName>
</protein>
<dbReference type="STRING" id="634500.EbC_28770"/>
<name>D8MUA1_ERWBE</name>
<proteinExistence type="predicted"/>